<dbReference type="InterPro" id="IPR003033">
    <property type="entry name" value="SCP2_sterol-bd_dom"/>
</dbReference>
<dbReference type="eggNOG" id="KOG4170">
    <property type="taxonomic scope" value="Eukaryota"/>
</dbReference>
<dbReference type="EMBL" id="GL883103">
    <property type="protein sequence ID" value="EGG07818.1"/>
    <property type="molecule type" value="Genomic_DNA"/>
</dbReference>
<evidence type="ECO:0000313" key="3">
    <source>
        <dbReference type="Proteomes" id="UP000001072"/>
    </source>
</evidence>
<dbReference type="KEGG" id="mlr:MELLADRAFT_85410"/>
<dbReference type="VEuPathDB" id="FungiDB:MELLADRAFT_85410"/>
<dbReference type="PANTHER" id="PTHR10094:SF25">
    <property type="entry name" value="SCP2 STEROL-BINDING DOMAIN-CONTAINING PROTEIN 1"/>
    <property type="match status" value="1"/>
</dbReference>
<dbReference type="STRING" id="747676.F4RIK9"/>
<dbReference type="InterPro" id="IPR036527">
    <property type="entry name" value="SCP2_sterol-bd_dom_sf"/>
</dbReference>
<evidence type="ECO:0000313" key="2">
    <source>
        <dbReference type="EMBL" id="EGG07818.1"/>
    </source>
</evidence>
<dbReference type="Gene3D" id="3.30.1050.10">
    <property type="entry name" value="SCP2 sterol-binding domain"/>
    <property type="match status" value="1"/>
</dbReference>
<dbReference type="HOGENOM" id="CLU_1971026_0_0_1"/>
<proteinExistence type="predicted"/>
<reference evidence="3" key="1">
    <citation type="journal article" date="2011" name="Proc. Natl. Acad. Sci. U.S.A.">
        <title>Obligate biotrophy features unraveled by the genomic analysis of rust fungi.</title>
        <authorList>
            <person name="Duplessis S."/>
            <person name="Cuomo C.A."/>
            <person name="Lin Y.-C."/>
            <person name="Aerts A."/>
            <person name="Tisserant E."/>
            <person name="Veneault-Fourrey C."/>
            <person name="Joly D.L."/>
            <person name="Hacquard S."/>
            <person name="Amselem J."/>
            <person name="Cantarel B.L."/>
            <person name="Chiu R."/>
            <person name="Coutinho P.M."/>
            <person name="Feau N."/>
            <person name="Field M."/>
            <person name="Frey P."/>
            <person name="Gelhaye E."/>
            <person name="Goldberg J."/>
            <person name="Grabherr M.G."/>
            <person name="Kodira C.D."/>
            <person name="Kohler A."/>
            <person name="Kuees U."/>
            <person name="Lindquist E.A."/>
            <person name="Lucas S.M."/>
            <person name="Mago R."/>
            <person name="Mauceli E."/>
            <person name="Morin E."/>
            <person name="Murat C."/>
            <person name="Pangilinan J.L."/>
            <person name="Park R."/>
            <person name="Pearson M."/>
            <person name="Quesneville H."/>
            <person name="Rouhier N."/>
            <person name="Sakthikumar S."/>
            <person name="Salamov A.A."/>
            <person name="Schmutz J."/>
            <person name="Selles B."/>
            <person name="Shapiro H."/>
            <person name="Tanguay P."/>
            <person name="Tuskan G.A."/>
            <person name="Henrissat B."/>
            <person name="Van de Peer Y."/>
            <person name="Rouze P."/>
            <person name="Ellis J.G."/>
            <person name="Dodds P.N."/>
            <person name="Schein J.E."/>
            <person name="Zhong S."/>
            <person name="Hamelin R.C."/>
            <person name="Grigoriev I.V."/>
            <person name="Szabo L.J."/>
            <person name="Martin F."/>
        </authorList>
    </citation>
    <scope>NUCLEOTIDE SEQUENCE [LARGE SCALE GENOMIC DNA]</scope>
    <source>
        <strain evidence="3">98AG31 / pathotype 3-4-7</strain>
    </source>
</reference>
<organism evidence="3">
    <name type="scientific">Melampsora larici-populina (strain 98AG31 / pathotype 3-4-7)</name>
    <name type="common">Poplar leaf rust fungus</name>
    <dbReference type="NCBI Taxonomy" id="747676"/>
    <lineage>
        <taxon>Eukaryota</taxon>
        <taxon>Fungi</taxon>
        <taxon>Dikarya</taxon>
        <taxon>Basidiomycota</taxon>
        <taxon>Pucciniomycotina</taxon>
        <taxon>Pucciniomycetes</taxon>
        <taxon>Pucciniales</taxon>
        <taxon>Melampsoraceae</taxon>
        <taxon>Melampsora</taxon>
    </lineage>
</organism>
<dbReference type="InParanoid" id="F4RIK9"/>
<name>F4RIK9_MELLP</name>
<dbReference type="AlphaFoldDB" id="F4RIK9"/>
<dbReference type="OrthoDB" id="10265837at2759"/>
<dbReference type="PANTHER" id="PTHR10094">
    <property type="entry name" value="STEROL CARRIER PROTEIN 2 SCP-2 FAMILY PROTEIN"/>
    <property type="match status" value="1"/>
</dbReference>
<evidence type="ECO:0000259" key="1">
    <source>
        <dbReference type="Pfam" id="PF02036"/>
    </source>
</evidence>
<feature type="domain" description="SCP2" evidence="1">
    <location>
        <begin position="18"/>
        <end position="96"/>
    </location>
</feature>
<dbReference type="GO" id="GO:0005829">
    <property type="term" value="C:cytosol"/>
    <property type="evidence" value="ECO:0007669"/>
    <property type="project" value="TreeGrafter"/>
</dbReference>
<accession>F4RIK9</accession>
<gene>
    <name evidence="2" type="ORF">MELLADRAFT_85410</name>
</gene>
<keyword evidence="3" id="KW-1185">Reference proteome</keyword>
<sequence>MIKDRIFDFMHNSIALCRFVIKNQSGVEAIWYIDMKKTGRVGKGKAPIKPDVTIWCSDLDFVALAAGEANPQKLYAAERIKVRGNMDRALKVEHVISHEREKIKIAGEAMSSSSKGNPIIRTTSMYH</sequence>
<dbReference type="RefSeq" id="XP_007409150.1">
    <property type="nucleotide sequence ID" value="XM_007409088.1"/>
</dbReference>
<dbReference type="Pfam" id="PF02036">
    <property type="entry name" value="SCP2"/>
    <property type="match status" value="1"/>
</dbReference>
<dbReference type="GeneID" id="18933838"/>
<dbReference type="Proteomes" id="UP000001072">
    <property type="component" value="Unassembled WGS sequence"/>
</dbReference>
<dbReference type="SUPFAM" id="SSF55718">
    <property type="entry name" value="SCP-like"/>
    <property type="match status" value="1"/>
</dbReference>
<protein>
    <recommendedName>
        <fullName evidence="1">SCP2 domain-containing protein</fullName>
    </recommendedName>
</protein>